<dbReference type="AlphaFoldDB" id="A0A1Y1VDY9"/>
<feature type="non-terminal residue" evidence="1">
    <location>
        <position position="162"/>
    </location>
</feature>
<protein>
    <submittedName>
        <fullName evidence="1">Uncharacterized protein</fullName>
    </submittedName>
</protein>
<comment type="caution">
    <text evidence="1">The sequence shown here is derived from an EMBL/GenBank/DDBJ whole genome shotgun (WGS) entry which is preliminary data.</text>
</comment>
<keyword evidence="2" id="KW-1185">Reference proteome</keyword>
<dbReference type="OrthoDB" id="10357832at2759"/>
<proteinExistence type="predicted"/>
<gene>
    <name evidence="1" type="ORF">BCR36DRAFT_225185</name>
</gene>
<dbReference type="Gene3D" id="3.40.1310.20">
    <property type="match status" value="1"/>
</dbReference>
<reference evidence="1 2" key="1">
    <citation type="submission" date="2016-08" db="EMBL/GenBank/DDBJ databases">
        <title>Genomes of anaerobic fungi encode conserved fungal cellulosomes for biomass hydrolysis.</title>
        <authorList>
            <consortium name="DOE Joint Genome Institute"/>
            <person name="Haitjema C.H."/>
            <person name="Gilmore S.P."/>
            <person name="Henske J.K."/>
            <person name="Solomon K.V."/>
            <person name="De Groot R."/>
            <person name="Kuo A."/>
            <person name="Mondo S.J."/>
            <person name="Salamov A.A."/>
            <person name="Labutti K."/>
            <person name="Zhao Z."/>
            <person name="Chiniquy J."/>
            <person name="Barry K."/>
            <person name="Brewer H.M."/>
            <person name="Purvine S.O."/>
            <person name="Wright A.T."/>
            <person name="Boxma B."/>
            <person name="Van Alen T."/>
            <person name="Hackstein J.H."/>
            <person name="Baker S.E."/>
            <person name="Grigoriev I.V."/>
            <person name="O'Malley M.A."/>
        </authorList>
    </citation>
    <scope>NUCLEOTIDE SEQUENCE [LARGE SCALE GENOMIC DNA]</scope>
    <source>
        <strain evidence="2">finn</strain>
    </source>
</reference>
<evidence type="ECO:0000313" key="1">
    <source>
        <dbReference type="EMBL" id="ORX53749.1"/>
    </source>
</evidence>
<dbReference type="Proteomes" id="UP000193719">
    <property type="component" value="Unassembled WGS sequence"/>
</dbReference>
<sequence>ALEYYEDILQYLRRLTGLQYLLVTEHVGQAQRHYHVFVQYSNCKRLSIRKLKGAHVEKCFGSAQQNIAYCKAEDEKHQADGVTALVIEEEGEPVTKGGDFTVGRLKDLDSPDEIPAILYNTYKHIKMDHTVVRARDFRKNVKVYWIQGPSGIGKTNKAIDIA</sequence>
<dbReference type="EMBL" id="MCFH01000012">
    <property type="protein sequence ID" value="ORX53749.1"/>
    <property type="molecule type" value="Genomic_DNA"/>
</dbReference>
<accession>A0A1Y1VDY9</accession>
<organism evidence="1 2">
    <name type="scientific">Piromyces finnis</name>
    <dbReference type="NCBI Taxonomy" id="1754191"/>
    <lineage>
        <taxon>Eukaryota</taxon>
        <taxon>Fungi</taxon>
        <taxon>Fungi incertae sedis</taxon>
        <taxon>Chytridiomycota</taxon>
        <taxon>Chytridiomycota incertae sedis</taxon>
        <taxon>Neocallimastigomycetes</taxon>
        <taxon>Neocallimastigales</taxon>
        <taxon>Neocallimastigaceae</taxon>
        <taxon>Piromyces</taxon>
    </lineage>
</organism>
<name>A0A1Y1VDY9_9FUNG</name>
<reference evidence="1 2" key="2">
    <citation type="submission" date="2016-08" db="EMBL/GenBank/DDBJ databases">
        <title>Pervasive Adenine N6-methylation of Active Genes in Fungi.</title>
        <authorList>
            <consortium name="DOE Joint Genome Institute"/>
            <person name="Mondo S.J."/>
            <person name="Dannebaum R.O."/>
            <person name="Kuo R.C."/>
            <person name="Labutti K."/>
            <person name="Haridas S."/>
            <person name="Kuo A."/>
            <person name="Salamov A."/>
            <person name="Ahrendt S.R."/>
            <person name="Lipzen A."/>
            <person name="Sullivan W."/>
            <person name="Andreopoulos W.B."/>
            <person name="Clum A."/>
            <person name="Lindquist E."/>
            <person name="Daum C."/>
            <person name="Ramamoorthy G.K."/>
            <person name="Gryganskyi A."/>
            <person name="Culley D."/>
            <person name="Magnuson J.K."/>
            <person name="James T.Y."/>
            <person name="O'Malley M.A."/>
            <person name="Stajich J.E."/>
            <person name="Spatafora J.W."/>
            <person name="Visel A."/>
            <person name="Grigoriev I.V."/>
        </authorList>
    </citation>
    <scope>NUCLEOTIDE SEQUENCE [LARGE SCALE GENOMIC DNA]</scope>
    <source>
        <strain evidence="2">finn</strain>
    </source>
</reference>
<feature type="non-terminal residue" evidence="1">
    <location>
        <position position="1"/>
    </location>
</feature>
<evidence type="ECO:0000313" key="2">
    <source>
        <dbReference type="Proteomes" id="UP000193719"/>
    </source>
</evidence>